<proteinExistence type="inferred from homology"/>
<reference evidence="9" key="1">
    <citation type="journal article" date="2019" name="Int. J. Syst. Evol. Microbiol.">
        <title>The Global Catalogue of Microorganisms (GCM) 10K type strain sequencing project: providing services to taxonomists for standard genome sequencing and annotation.</title>
        <authorList>
            <consortium name="The Broad Institute Genomics Platform"/>
            <consortium name="The Broad Institute Genome Sequencing Center for Infectious Disease"/>
            <person name="Wu L."/>
            <person name="Ma J."/>
        </authorList>
    </citation>
    <scope>NUCLEOTIDE SEQUENCE [LARGE SCALE GENOMIC DNA]</scope>
    <source>
        <strain evidence="9">JCM 3296</strain>
    </source>
</reference>
<dbReference type="InterPro" id="IPR022398">
    <property type="entry name" value="Peptidase_S8_His-AS"/>
</dbReference>
<evidence type="ECO:0000313" key="8">
    <source>
        <dbReference type="EMBL" id="GGU26884.1"/>
    </source>
</evidence>
<dbReference type="Gene3D" id="3.40.50.200">
    <property type="entry name" value="Peptidase S8/S53 domain"/>
    <property type="match status" value="1"/>
</dbReference>
<evidence type="ECO:0000256" key="2">
    <source>
        <dbReference type="ARBA" id="ARBA00022670"/>
    </source>
</evidence>
<feature type="active site" description="Charge relay system" evidence="5">
    <location>
        <position position="390"/>
    </location>
</feature>
<dbReference type="PROSITE" id="PS00138">
    <property type="entry name" value="SUBTILASE_SER"/>
    <property type="match status" value="1"/>
</dbReference>
<dbReference type="PROSITE" id="PS51892">
    <property type="entry name" value="SUBTILASE"/>
    <property type="match status" value="1"/>
</dbReference>
<dbReference type="PRINTS" id="PR00723">
    <property type="entry name" value="SUBTILISIN"/>
</dbReference>
<comment type="caution">
    <text evidence="8">The sequence shown here is derived from an EMBL/GenBank/DDBJ whole genome shotgun (WGS) entry which is preliminary data.</text>
</comment>
<dbReference type="InterPro" id="IPR036852">
    <property type="entry name" value="Peptidase_S8/S53_dom_sf"/>
</dbReference>
<dbReference type="SUPFAM" id="SSF52743">
    <property type="entry name" value="Subtilisin-like"/>
    <property type="match status" value="1"/>
</dbReference>
<gene>
    <name evidence="8" type="ORF">GCM10010178_19160</name>
</gene>
<feature type="active site" description="Charge relay system" evidence="5">
    <location>
        <position position="219"/>
    </location>
</feature>
<comment type="similarity">
    <text evidence="1 5">Belongs to the peptidase S8 family.</text>
</comment>
<keyword evidence="3 5" id="KW-0378">Hydrolase</keyword>
<evidence type="ECO:0000256" key="5">
    <source>
        <dbReference type="PROSITE-ProRule" id="PRU01240"/>
    </source>
</evidence>
<dbReference type="InterPro" id="IPR015500">
    <property type="entry name" value="Peptidase_S8_subtilisin-rel"/>
</dbReference>
<dbReference type="InterPro" id="IPR000209">
    <property type="entry name" value="Peptidase_S8/S53_dom"/>
</dbReference>
<dbReference type="GO" id="GO:0006508">
    <property type="term" value="P:proteolysis"/>
    <property type="evidence" value="ECO:0007669"/>
    <property type="project" value="UniProtKB-KW"/>
</dbReference>
<organism evidence="8 9">
    <name type="scientific">Lentzea flava</name>
    <dbReference type="NCBI Taxonomy" id="103732"/>
    <lineage>
        <taxon>Bacteria</taxon>
        <taxon>Bacillati</taxon>
        <taxon>Actinomycetota</taxon>
        <taxon>Actinomycetes</taxon>
        <taxon>Pseudonocardiales</taxon>
        <taxon>Pseudonocardiaceae</taxon>
        <taxon>Lentzea</taxon>
    </lineage>
</organism>
<feature type="active site" description="Charge relay system" evidence="5">
    <location>
        <position position="188"/>
    </location>
</feature>
<feature type="chain" id="PRO_5045634395" evidence="6">
    <location>
        <begin position="24"/>
        <end position="1144"/>
    </location>
</feature>
<keyword evidence="6" id="KW-0732">Signal</keyword>
<accession>A0ABQ2UGC4</accession>
<feature type="signal peptide" evidence="6">
    <location>
        <begin position="1"/>
        <end position="23"/>
    </location>
</feature>
<evidence type="ECO:0000259" key="7">
    <source>
        <dbReference type="Pfam" id="PF00082"/>
    </source>
</evidence>
<feature type="domain" description="Peptidase S8/S53" evidence="7">
    <location>
        <begin position="179"/>
        <end position="430"/>
    </location>
</feature>
<evidence type="ECO:0000313" key="9">
    <source>
        <dbReference type="Proteomes" id="UP000649573"/>
    </source>
</evidence>
<keyword evidence="4 5" id="KW-0720">Serine protease</keyword>
<dbReference type="EMBL" id="BMRE01000004">
    <property type="protein sequence ID" value="GGU26884.1"/>
    <property type="molecule type" value="Genomic_DNA"/>
</dbReference>
<dbReference type="InterPro" id="IPR023828">
    <property type="entry name" value="Peptidase_S8_Ser-AS"/>
</dbReference>
<dbReference type="PANTHER" id="PTHR43806:SF11">
    <property type="entry name" value="CEREVISIN-RELATED"/>
    <property type="match status" value="1"/>
</dbReference>
<protein>
    <submittedName>
        <fullName evidence="8">Serine protease</fullName>
    </submittedName>
</protein>
<dbReference type="InterPro" id="IPR050131">
    <property type="entry name" value="Peptidase_S8_subtilisin-like"/>
</dbReference>
<dbReference type="GO" id="GO:0008233">
    <property type="term" value="F:peptidase activity"/>
    <property type="evidence" value="ECO:0007669"/>
    <property type="project" value="UniProtKB-KW"/>
</dbReference>
<dbReference type="PANTHER" id="PTHR43806">
    <property type="entry name" value="PEPTIDASE S8"/>
    <property type="match status" value="1"/>
</dbReference>
<keyword evidence="2 5" id="KW-0645">Protease</keyword>
<name>A0ABQ2UGC4_9PSEU</name>
<dbReference type="Pfam" id="PF00082">
    <property type="entry name" value="Peptidase_S8"/>
    <property type="match status" value="1"/>
</dbReference>
<dbReference type="PROSITE" id="PS00137">
    <property type="entry name" value="SUBTILASE_HIS"/>
    <property type="match status" value="1"/>
</dbReference>
<keyword evidence="9" id="KW-1185">Reference proteome</keyword>
<dbReference type="Proteomes" id="UP000649573">
    <property type="component" value="Unassembled WGS sequence"/>
</dbReference>
<evidence type="ECO:0000256" key="3">
    <source>
        <dbReference type="ARBA" id="ARBA00022801"/>
    </source>
</evidence>
<evidence type="ECO:0000256" key="4">
    <source>
        <dbReference type="ARBA" id="ARBA00022825"/>
    </source>
</evidence>
<dbReference type="RefSeq" id="WP_189253211.1">
    <property type="nucleotide sequence ID" value="NZ_BMRE01000004.1"/>
</dbReference>
<evidence type="ECO:0000256" key="6">
    <source>
        <dbReference type="SAM" id="SignalP"/>
    </source>
</evidence>
<sequence>MRTARCVTVAVLAAGLLSPLATAQAEPGTAGAGAEPSKVITLISGDEVVVNEKGELLRVEGRPGMTFAQYVQNGHQYVVPADAVGAVAQDRIDKRFFDVTALHSYGYTDDKTDRIPLLNSGFRTAGAVQKKDAAQQWNQRRTTARSAGKLWLDGKARVSLDQSVPMVGAPAAWQAGFDGTGVTVAVLDSGYDQQHPELKDVVAVAKDFSGQGIQDNVGHGTHVASTIAGRGEKYRGVAKGAKLAVGRVCESEGCTESAIIAGMEWATREVRAKVVNMSLGGLQSDGTDPLSLKVNQLTAETGALFVIAAGNYGGIQKVSTPAAADAALAVANSTKQGEIHESSSRGPRFGDLAMKPDIAAPGEEIVAARAAGTLPDAAVDDLHARLSGTSMATPHVAGAAAILVQRNPSITPAELKARLMSTVKPLAFTYSPDEGGTGLLNVGRAVTQQVWAEAGSLSFGLVMWPHTGPVTKTVTYRNDGDQSVSLVLQHDLGDRFTVASSVVVPAHGSAPVDVVLDPGKGLGTFSGRLRASAAGVELTTSVGGAVEPERHGFSLRVTGRDGQPVGNGWVVLVDLATKNSSVLELGQDGSLSTRLPVGDYAVLARFAEGTQSRTWYAPKSVTDVAGKVSTKSDVSVHLDLRQAKQIAFDVDDDRVTPLYRLTTIKVPVNPAFRDSVWSRIDGRVPVYGMSFGEPLPELAYDTVAVAAQPRISVVGGIPVNYFADSPELPQGDHTYDVVERGSADVRGKLVLVRPADEQAFIVARQLKEAGAAGVLWAGPEPMVFWEPTELPVIMVAEHLAAQVPAKLTLRAQPTSPVSYTVHQGEKGAVPAGKTYPVKRSALAEVKARYHTAGADSVVTTRNYPVVDGVVNPDLFIEEPLGSPVTRVEHFSPGSWYNEGAVGRFSGFEVDPLTHSWANLRVEKFEAGRRYERSALRGVAAPRLGRAEAPWPHGGGVSREFPHIQANVSPFGTATAVEGRVRNSSLTMELKRDGVSLGTDFLYDSRFYAPKRDGRFTLDLHATRDFVALSNDVRTTWEFTSPADGKLPLLEVNYALPLDLRNSWKAGVPMPAKFTAARQAGAGKAVVSELRAYASFDDGATWVPVSGVVPAGGKAGGFVSLRVTARDADGNTVDQTVLRAYRLKA</sequence>
<evidence type="ECO:0000256" key="1">
    <source>
        <dbReference type="ARBA" id="ARBA00011073"/>
    </source>
</evidence>